<sequence>MKRLTPSWSWASLPFLLIVWILIASRFPSYVLPQPWEVWREALRWMADGSLWPQLRASLLEEFAGFLLAVVLALALGVGAGLSDRFRDFISPLNSLFMAIPPIAWAPLMLLIFGLGYLSIIVVIVIAALFPMCVTIQEGIRSIRGGEVRAARTLGANMRQLLLHVYLPSSLPFITAALRIGFSQAWRALVAAEMLGASQGIGWMVAMGGQIGNSSQVLLGICLIGLIAWLMENLVFRRIEQRYQSWRVC</sequence>
<dbReference type="InterPro" id="IPR000515">
    <property type="entry name" value="MetI-like"/>
</dbReference>
<feature type="domain" description="ABC transmembrane type-1" evidence="9">
    <location>
        <begin position="55"/>
        <end position="236"/>
    </location>
</feature>
<evidence type="ECO:0000259" key="9">
    <source>
        <dbReference type="PROSITE" id="PS50928"/>
    </source>
</evidence>
<dbReference type="AlphaFoldDB" id="A0A5J5G1I7"/>
<evidence type="ECO:0000256" key="8">
    <source>
        <dbReference type="RuleBase" id="RU363032"/>
    </source>
</evidence>
<dbReference type="OrthoDB" id="8138334at2"/>
<evidence type="ECO:0000256" key="5">
    <source>
        <dbReference type="ARBA" id="ARBA00022692"/>
    </source>
</evidence>
<feature type="transmembrane region" description="Helical" evidence="8">
    <location>
        <begin position="95"/>
        <end position="114"/>
    </location>
</feature>
<dbReference type="PANTHER" id="PTHR30151:SF0">
    <property type="entry name" value="ABC TRANSPORTER PERMEASE PROTEIN MJ0413-RELATED"/>
    <property type="match status" value="1"/>
</dbReference>
<keyword evidence="4" id="KW-0997">Cell inner membrane</keyword>
<keyword evidence="11" id="KW-1185">Reference proteome</keyword>
<comment type="similarity">
    <text evidence="8">Belongs to the binding-protein-dependent transport system permease family.</text>
</comment>
<protein>
    <submittedName>
        <fullName evidence="10">ABC transporter permease</fullName>
    </submittedName>
</protein>
<keyword evidence="5 8" id="KW-0812">Transmembrane</keyword>
<keyword evidence="3" id="KW-1003">Cell membrane</keyword>
<dbReference type="PANTHER" id="PTHR30151">
    <property type="entry name" value="ALKANE SULFONATE ABC TRANSPORTER-RELATED, MEMBRANE SUBUNIT"/>
    <property type="match status" value="1"/>
</dbReference>
<reference evidence="10 11" key="1">
    <citation type="submission" date="2019-09" db="EMBL/GenBank/DDBJ databases">
        <authorList>
            <person name="Li Y."/>
        </authorList>
    </citation>
    <scope>NUCLEOTIDE SEQUENCE [LARGE SCALE GENOMIC DNA]</scope>
    <source>
        <strain evidence="10 11">L3-3HA</strain>
    </source>
</reference>
<dbReference type="GO" id="GO:0005886">
    <property type="term" value="C:plasma membrane"/>
    <property type="evidence" value="ECO:0007669"/>
    <property type="project" value="UniProtKB-SubCell"/>
</dbReference>
<dbReference type="RefSeq" id="WP_150434789.1">
    <property type="nucleotide sequence ID" value="NZ_VYKJ01000004.1"/>
</dbReference>
<accession>A0A5J5G1I7</accession>
<feature type="transmembrane region" description="Helical" evidence="8">
    <location>
        <begin position="120"/>
        <end position="140"/>
    </location>
</feature>
<comment type="caution">
    <text evidence="10">The sequence shown here is derived from an EMBL/GenBank/DDBJ whole genome shotgun (WGS) entry which is preliminary data.</text>
</comment>
<gene>
    <name evidence="10" type="ORF">FJU30_09775</name>
</gene>
<evidence type="ECO:0000256" key="1">
    <source>
        <dbReference type="ARBA" id="ARBA00004429"/>
    </source>
</evidence>
<evidence type="ECO:0000256" key="2">
    <source>
        <dbReference type="ARBA" id="ARBA00022448"/>
    </source>
</evidence>
<feature type="transmembrane region" description="Helical" evidence="8">
    <location>
        <begin position="161"/>
        <end position="182"/>
    </location>
</feature>
<name>A0A5J5G1I7_9GAMM</name>
<dbReference type="Proteomes" id="UP000335415">
    <property type="component" value="Unassembled WGS sequence"/>
</dbReference>
<evidence type="ECO:0000313" key="10">
    <source>
        <dbReference type="EMBL" id="KAA9000521.1"/>
    </source>
</evidence>
<comment type="subcellular location">
    <subcellularLocation>
        <location evidence="1">Cell inner membrane</location>
        <topology evidence="1">Multi-pass membrane protein</topology>
    </subcellularLocation>
    <subcellularLocation>
        <location evidence="8">Cell membrane</location>
        <topology evidence="8">Multi-pass membrane protein</topology>
    </subcellularLocation>
</comment>
<dbReference type="CDD" id="cd06261">
    <property type="entry name" value="TM_PBP2"/>
    <property type="match status" value="1"/>
</dbReference>
<keyword evidence="7 8" id="KW-0472">Membrane</keyword>
<feature type="transmembrane region" description="Helical" evidence="8">
    <location>
        <begin position="217"/>
        <end position="236"/>
    </location>
</feature>
<dbReference type="GO" id="GO:0055085">
    <property type="term" value="P:transmembrane transport"/>
    <property type="evidence" value="ECO:0007669"/>
    <property type="project" value="InterPro"/>
</dbReference>
<evidence type="ECO:0000256" key="4">
    <source>
        <dbReference type="ARBA" id="ARBA00022519"/>
    </source>
</evidence>
<dbReference type="InterPro" id="IPR035906">
    <property type="entry name" value="MetI-like_sf"/>
</dbReference>
<feature type="transmembrane region" description="Helical" evidence="8">
    <location>
        <begin position="63"/>
        <end position="83"/>
    </location>
</feature>
<evidence type="ECO:0000313" key="11">
    <source>
        <dbReference type="Proteomes" id="UP000335415"/>
    </source>
</evidence>
<dbReference type="SUPFAM" id="SSF161098">
    <property type="entry name" value="MetI-like"/>
    <property type="match status" value="1"/>
</dbReference>
<evidence type="ECO:0000256" key="6">
    <source>
        <dbReference type="ARBA" id="ARBA00022989"/>
    </source>
</evidence>
<dbReference type="EMBL" id="VYKJ01000004">
    <property type="protein sequence ID" value="KAA9000521.1"/>
    <property type="molecule type" value="Genomic_DNA"/>
</dbReference>
<evidence type="ECO:0000256" key="7">
    <source>
        <dbReference type="ARBA" id="ARBA00023136"/>
    </source>
</evidence>
<dbReference type="PROSITE" id="PS50928">
    <property type="entry name" value="ABC_TM1"/>
    <property type="match status" value="1"/>
</dbReference>
<proteinExistence type="inferred from homology"/>
<evidence type="ECO:0000256" key="3">
    <source>
        <dbReference type="ARBA" id="ARBA00022475"/>
    </source>
</evidence>
<organism evidence="10 11">
    <name type="scientific">Affinibrenneria salicis</name>
    <dbReference type="NCBI Taxonomy" id="2590031"/>
    <lineage>
        <taxon>Bacteria</taxon>
        <taxon>Pseudomonadati</taxon>
        <taxon>Pseudomonadota</taxon>
        <taxon>Gammaproteobacteria</taxon>
        <taxon>Enterobacterales</taxon>
        <taxon>Pectobacteriaceae</taxon>
        <taxon>Affinibrenneria</taxon>
    </lineage>
</organism>
<dbReference type="Gene3D" id="1.10.3720.10">
    <property type="entry name" value="MetI-like"/>
    <property type="match status" value="1"/>
</dbReference>
<keyword evidence="6 8" id="KW-1133">Transmembrane helix</keyword>
<dbReference type="Pfam" id="PF00528">
    <property type="entry name" value="BPD_transp_1"/>
    <property type="match status" value="1"/>
</dbReference>
<keyword evidence="2 8" id="KW-0813">Transport</keyword>